<evidence type="ECO:0000256" key="5">
    <source>
        <dbReference type="ARBA" id="ARBA00023136"/>
    </source>
</evidence>
<dbReference type="CTD" id="3346162"/>
<dbReference type="STRING" id="224129.A0A1W4X616"/>
<dbReference type="GO" id="GO:0007399">
    <property type="term" value="P:nervous system development"/>
    <property type="evidence" value="ECO:0007669"/>
    <property type="project" value="TreeGrafter"/>
</dbReference>
<evidence type="ECO:0000256" key="4">
    <source>
        <dbReference type="ARBA" id="ARBA00022729"/>
    </source>
</evidence>
<comment type="subcellular location">
    <subcellularLocation>
        <location evidence="1">Cell membrane</location>
    </subcellularLocation>
</comment>
<feature type="compositionally biased region" description="Basic and acidic residues" evidence="8">
    <location>
        <begin position="299"/>
        <end position="308"/>
    </location>
</feature>
<organism evidence="11 12">
    <name type="scientific">Agrilus planipennis</name>
    <name type="common">Emerald ash borer</name>
    <name type="synonym">Agrilus marcopoli</name>
    <dbReference type="NCBI Taxonomy" id="224129"/>
    <lineage>
        <taxon>Eukaryota</taxon>
        <taxon>Metazoa</taxon>
        <taxon>Ecdysozoa</taxon>
        <taxon>Arthropoda</taxon>
        <taxon>Hexapoda</taxon>
        <taxon>Insecta</taxon>
        <taxon>Pterygota</taxon>
        <taxon>Neoptera</taxon>
        <taxon>Endopterygota</taxon>
        <taxon>Coleoptera</taxon>
        <taxon>Polyphaga</taxon>
        <taxon>Elateriformia</taxon>
        <taxon>Buprestoidea</taxon>
        <taxon>Buprestidae</taxon>
        <taxon>Agrilinae</taxon>
        <taxon>Agrilus</taxon>
    </lineage>
</organism>
<dbReference type="GO" id="GO:0043235">
    <property type="term" value="C:receptor complex"/>
    <property type="evidence" value="ECO:0007669"/>
    <property type="project" value="TreeGrafter"/>
</dbReference>
<dbReference type="GO" id="GO:0009897">
    <property type="term" value="C:external side of plasma membrane"/>
    <property type="evidence" value="ECO:0007669"/>
    <property type="project" value="TreeGrafter"/>
</dbReference>
<proteinExistence type="inferred from homology"/>
<accession>A0A1W4X616</accession>
<dbReference type="Proteomes" id="UP000192223">
    <property type="component" value="Unplaced"/>
</dbReference>
<evidence type="ECO:0000256" key="8">
    <source>
        <dbReference type="SAM" id="MobiDB-lite"/>
    </source>
</evidence>
<dbReference type="InterPro" id="IPR057681">
    <property type="entry name" value="DUF7921"/>
</dbReference>
<dbReference type="InterPro" id="IPR059035">
    <property type="entry name" value="Fn1_3"/>
</dbReference>
<dbReference type="InterPro" id="IPR016017">
    <property type="entry name" value="GDNF/GAS1"/>
</dbReference>
<dbReference type="PANTHER" id="PTHR10269">
    <property type="entry name" value="GDNF RECEPTOR ALPHA"/>
    <property type="match status" value="1"/>
</dbReference>
<dbReference type="GeneID" id="108741291"/>
<gene>
    <name evidence="12" type="primary">LOC108741291</name>
</gene>
<evidence type="ECO:0000256" key="3">
    <source>
        <dbReference type="ARBA" id="ARBA00022475"/>
    </source>
</evidence>
<evidence type="ECO:0000256" key="1">
    <source>
        <dbReference type="ARBA" id="ARBA00004236"/>
    </source>
</evidence>
<evidence type="ECO:0000256" key="2">
    <source>
        <dbReference type="ARBA" id="ARBA00005961"/>
    </source>
</evidence>
<keyword evidence="5" id="KW-0472">Membrane</keyword>
<dbReference type="InParanoid" id="A0A1W4X616"/>
<dbReference type="PANTHER" id="PTHR10269:SF12">
    <property type="entry name" value="GLIAL CELL LINE-DERIVED NEUROTROPHIC FAMILY RECEPTOR-LIKE, ISOFORM E"/>
    <property type="match status" value="1"/>
</dbReference>
<keyword evidence="7" id="KW-0325">Glycoprotein</keyword>
<keyword evidence="11" id="KW-1185">Reference proteome</keyword>
<evidence type="ECO:0000256" key="6">
    <source>
        <dbReference type="ARBA" id="ARBA00023170"/>
    </source>
</evidence>
<dbReference type="RefSeq" id="XP_018331546.1">
    <property type="nucleotide sequence ID" value="XM_018476044.2"/>
</dbReference>
<feature type="domain" description="GDNF/GAS1" evidence="10">
    <location>
        <begin position="512"/>
        <end position="593"/>
    </location>
</feature>
<evidence type="ECO:0000256" key="7">
    <source>
        <dbReference type="ARBA" id="ARBA00023180"/>
    </source>
</evidence>
<dbReference type="Pfam" id="PF25868">
    <property type="entry name" value="Fn1_3"/>
    <property type="match status" value="1"/>
</dbReference>
<dbReference type="AlphaFoldDB" id="A0A1W4X616"/>
<feature type="domain" description="GDNF/GAS1" evidence="10">
    <location>
        <begin position="421"/>
        <end position="500"/>
    </location>
</feature>
<dbReference type="OrthoDB" id="6374728at2759"/>
<feature type="compositionally biased region" description="Low complexity" evidence="8">
    <location>
        <begin position="655"/>
        <end position="687"/>
    </location>
</feature>
<feature type="chain" id="PRO_5010715470" evidence="9">
    <location>
        <begin position="21"/>
        <end position="945"/>
    </location>
</feature>
<keyword evidence="4 9" id="KW-0732">Signal</keyword>
<keyword evidence="6" id="KW-0675">Receptor</keyword>
<dbReference type="InterPro" id="IPR003438">
    <property type="entry name" value="GDNF_rcpt"/>
</dbReference>
<evidence type="ECO:0000313" key="11">
    <source>
        <dbReference type="Proteomes" id="UP000192223"/>
    </source>
</evidence>
<feature type="region of interest" description="Disordered" evidence="8">
    <location>
        <begin position="279"/>
        <end position="308"/>
    </location>
</feature>
<sequence length="945" mass="106289">MFAIESSFFWLLAFLGWAACSEHPERECCSFPTVVQTTTSSLTTTSTERTGPNIKTTIAILNCLLARQLCFEDPSCSAILEIIPRVCGPELVACSTVTVTKCQAALRTLQAFPFFKPTCLCREPHVDPECNSFRDFLFDHPCVFVLKKEKDPYPVDALPTCNYALSVCQEERKCIKLFEDFKLHCKVRENKCRMDNRKLCQEAWANLHRSPMFGCICPNNNMKRKCDRIFSLVNHNPCIEYLPNSSVSELSRNSNNFHKIFWSPLLSLRPMFSFPSSTAQLPSHGTAKASGTKRTPYHQHSDSHETVEEKLGTTFDIPELDVQASESSSTSLGYGLGNAVLENPLVDADNGLEAHTSTDHITETVLSNKPKHNQVAVNSTIEEDLDNKHSPHHAHRKFTSSSNENFSEPGDVMKIIYQSTCHLALESCKSDYQCRMAIQPILTHCDISKCNRYSCMEALQAFYRKASFPWNLEVAFCLCKKTDDKHDACMIAQQKLHPLCAQRVEGSPQPTCLSLAESCRENRECRSRLEQYEQACAVDSSTKKCAGPPSECRAAMLGILGTELRATCACKGTDLTQLYECLGWQRLLWVNPCVVDSQKDYHLKKAIERGLLTSTATPLVTTTGRIRMEPLDQVTVISVTQASVQTKVHTTMENTLPPEIPSTITTTTTTTTTTHKPTTTTPTTTTTEATTIPPRFCVFQRHDFPDQYIKEGTSKRVISIIYHEDESECSEICKCGRSEELVCKTMCIDRMPCRTEFAFYNHAAPAYQAYRGRCLCYSGRFICMKPAPGDYTLPQGVFLFLGYSEVDEQKLKNHTEIAVNDVVHALQEFITKEAVNGTLCSLHLYNVTQENVIIAGKLSPKVDYNLLSPKESLAKEKDECSELMETITDRINNRHPDFSSHILLSIFKMAEVELVQLEPSSACFPLRMQNNFLLFVVILQLLLFS</sequence>
<dbReference type="Pfam" id="PF25537">
    <property type="entry name" value="DUF7921"/>
    <property type="match status" value="1"/>
</dbReference>
<evidence type="ECO:0000256" key="9">
    <source>
        <dbReference type="SAM" id="SignalP"/>
    </source>
</evidence>
<reference evidence="12" key="1">
    <citation type="submission" date="2025-08" db="UniProtKB">
        <authorList>
            <consortium name="RefSeq"/>
        </authorList>
    </citation>
    <scope>IDENTIFICATION</scope>
    <source>
        <tissue evidence="12">Entire body</tissue>
    </source>
</reference>
<keyword evidence="3" id="KW-1003">Cell membrane</keyword>
<dbReference type="GO" id="GO:0007169">
    <property type="term" value="P:cell surface receptor protein tyrosine kinase signaling pathway"/>
    <property type="evidence" value="ECO:0007669"/>
    <property type="project" value="UniProtKB-ARBA"/>
</dbReference>
<evidence type="ECO:0000313" key="12">
    <source>
        <dbReference type="RefSeq" id="XP_018331546.1"/>
    </source>
</evidence>
<feature type="region of interest" description="Disordered" evidence="8">
    <location>
        <begin position="654"/>
        <end position="687"/>
    </location>
</feature>
<name>A0A1W4X616_AGRPL</name>
<dbReference type="FunCoup" id="A0A1W4X616">
    <property type="interactions" value="2"/>
</dbReference>
<feature type="domain" description="GDNF/GAS1" evidence="10">
    <location>
        <begin position="63"/>
        <end position="142"/>
    </location>
</feature>
<dbReference type="SUPFAM" id="SSF110035">
    <property type="entry name" value="GDNF receptor-like"/>
    <property type="match status" value="4"/>
</dbReference>
<dbReference type="SMART" id="SM00907">
    <property type="entry name" value="GDNF"/>
    <property type="match status" value="4"/>
</dbReference>
<dbReference type="InterPro" id="IPR037193">
    <property type="entry name" value="GDNF_alpha"/>
</dbReference>
<evidence type="ECO:0000259" key="10">
    <source>
        <dbReference type="SMART" id="SM00907"/>
    </source>
</evidence>
<dbReference type="Pfam" id="PF02351">
    <property type="entry name" value="GDNF"/>
    <property type="match status" value="4"/>
</dbReference>
<comment type="similarity">
    <text evidence="2">Belongs to the GDNFR family.</text>
</comment>
<feature type="signal peptide" evidence="9">
    <location>
        <begin position="1"/>
        <end position="20"/>
    </location>
</feature>
<feature type="domain" description="GDNF/GAS1" evidence="10">
    <location>
        <begin position="161"/>
        <end position="238"/>
    </location>
</feature>
<dbReference type="KEGG" id="apln:108741291"/>
<dbReference type="GO" id="GO:0038023">
    <property type="term" value="F:signaling receptor activity"/>
    <property type="evidence" value="ECO:0007669"/>
    <property type="project" value="InterPro"/>
</dbReference>
<protein>
    <submittedName>
        <fullName evidence="12">Uncharacterized protein LOC108741291 isoform X1</fullName>
    </submittedName>
</protein>